<proteinExistence type="predicted"/>
<evidence type="ECO:0000256" key="4">
    <source>
        <dbReference type="ARBA" id="ARBA00023136"/>
    </source>
</evidence>
<evidence type="ECO:0000256" key="1">
    <source>
        <dbReference type="ARBA" id="ARBA00004240"/>
    </source>
</evidence>
<dbReference type="Proteomes" id="UP001057561">
    <property type="component" value="Chromosome"/>
</dbReference>
<evidence type="ECO:0000256" key="2">
    <source>
        <dbReference type="ARBA" id="ARBA00004370"/>
    </source>
</evidence>
<sequence>MNINQLDKKQFDQTGLHKIKNCDNSERKADVIFVHGLMGHAITTWHPEEKCDQECWPFWLGDEKEFKTVGIWSFGYKANPVGNAMSIYEQANSLLNILLNEAKDYGIGKNPLMFITHSLGGLVIKEMLNNANTINSTPDKKKIIQQIKGIVFIASPHLGSDLANIINILTFSQSSIIVKQLKANNDDTSLTKTNEWFIQNFSSLGITCKVFYETESTSIPIQLPLGIKLHLGKVVKRDSASLSIPGVDSIPVTANHLNIAKPQLISKSQEGNIIGDTIYNTVYKSVRTFIGECLNSNP</sequence>
<organism evidence="6 7">
    <name type="scientific">Dolichospermum heterosporum TAC447</name>
    <dbReference type="NCBI Taxonomy" id="747523"/>
    <lineage>
        <taxon>Bacteria</taxon>
        <taxon>Bacillati</taxon>
        <taxon>Cyanobacteriota</taxon>
        <taxon>Cyanophyceae</taxon>
        <taxon>Nostocales</taxon>
        <taxon>Aphanizomenonaceae</taxon>
        <taxon>Dolichospermum</taxon>
        <taxon>Dolichospermum heterosporum</taxon>
    </lineage>
</organism>
<reference evidence="6" key="1">
    <citation type="submission" date="2022-06" db="EMBL/GenBank/DDBJ databases">
        <title>Nostosin G and Spiroidesin B from the Cyanobacterium Dolichospermum sp. NIES-1697.</title>
        <authorList>
            <person name="Phan C.-S."/>
            <person name="Mehjabin J.J."/>
            <person name="Anas A.R.J."/>
            <person name="Hayasaka M."/>
            <person name="Onoki R."/>
            <person name="Wang J."/>
            <person name="Umezawa T."/>
            <person name="Washio K."/>
            <person name="Morikawa M."/>
            <person name="Okino T."/>
        </authorList>
    </citation>
    <scope>NUCLEOTIDE SEQUENCE</scope>
    <source>
        <strain evidence="6">NIES-1697</strain>
    </source>
</reference>
<dbReference type="InterPro" id="IPR007751">
    <property type="entry name" value="DUF676_lipase-like"/>
</dbReference>
<keyword evidence="7" id="KW-1185">Reference proteome</keyword>
<dbReference type="InterPro" id="IPR052374">
    <property type="entry name" value="SERAC1"/>
</dbReference>
<evidence type="ECO:0000259" key="5">
    <source>
        <dbReference type="Pfam" id="PF05057"/>
    </source>
</evidence>
<dbReference type="PANTHER" id="PTHR48182:SF2">
    <property type="entry name" value="PROTEIN SERAC1"/>
    <property type="match status" value="1"/>
</dbReference>
<gene>
    <name evidence="6" type="ORF">NG743_02825</name>
</gene>
<feature type="domain" description="DUF676" evidence="5">
    <location>
        <begin position="31"/>
        <end position="194"/>
    </location>
</feature>
<dbReference type="Pfam" id="PF05057">
    <property type="entry name" value="DUF676"/>
    <property type="match status" value="1"/>
</dbReference>
<keyword evidence="4" id="KW-0472">Membrane</keyword>
<dbReference type="EMBL" id="CP099464">
    <property type="protein sequence ID" value="UUO16009.1"/>
    <property type="molecule type" value="Genomic_DNA"/>
</dbReference>
<comment type="subcellular location">
    <subcellularLocation>
        <location evidence="1">Endoplasmic reticulum</location>
    </subcellularLocation>
    <subcellularLocation>
        <location evidence="2">Membrane</location>
    </subcellularLocation>
</comment>
<evidence type="ECO:0000313" key="6">
    <source>
        <dbReference type="EMBL" id="UUO16009.1"/>
    </source>
</evidence>
<evidence type="ECO:0000313" key="7">
    <source>
        <dbReference type="Proteomes" id="UP001057561"/>
    </source>
</evidence>
<dbReference type="RefSeq" id="WP_257121492.1">
    <property type="nucleotide sequence ID" value="NZ_CP099464.1"/>
</dbReference>
<accession>A0ABY5LYE7</accession>
<dbReference type="Gene3D" id="3.40.50.1820">
    <property type="entry name" value="alpha/beta hydrolase"/>
    <property type="match status" value="1"/>
</dbReference>
<protein>
    <submittedName>
        <fullName evidence="6">Lipase</fullName>
    </submittedName>
</protein>
<dbReference type="InterPro" id="IPR029058">
    <property type="entry name" value="AB_hydrolase_fold"/>
</dbReference>
<name>A0ABY5LYE7_9CYAN</name>
<dbReference type="SUPFAM" id="SSF53474">
    <property type="entry name" value="alpha/beta-Hydrolases"/>
    <property type="match status" value="1"/>
</dbReference>
<evidence type="ECO:0000256" key="3">
    <source>
        <dbReference type="ARBA" id="ARBA00022824"/>
    </source>
</evidence>
<dbReference type="PANTHER" id="PTHR48182">
    <property type="entry name" value="PROTEIN SERAC1"/>
    <property type="match status" value="1"/>
</dbReference>
<keyword evidence="3" id="KW-0256">Endoplasmic reticulum</keyword>